<keyword evidence="5" id="KW-1185">Reference proteome</keyword>
<sequence>MKNEQILSDLNRIQSLFTSNKSDNDDLISEINELVNRVKSSVSALTPDQSKDYHFYKNIFEKAPVGIVSYDSFGIITACNDSLLDLLGSQHDKVVGLCLLDLPDKQIVKAVKKSLKGHKSTHEGFYTSVTSGKTVPVNAIFHPIQNASKEPVGGIGMIEDISDRYAAREDLIKSEVRYRSIFENKHKVMLIINPDTGFIVDANPAATQYYGWSIEELKKMKISDINTLTPDEIQEEMQKAKASKRNHFLFKHRLSDGSVRDVEVFSGMIELQGKILLYSIITDVTERLKNQKDLLKLKLGIERSKNIIFITDKDGFFQYVNPSFEKVYGYTFKELSGKTPRILKSGKQEDRFYRKFWDTILDGDVMTGEVINKTKEGELLTIDFSSNPILDNDGHLLGFIAIQDDITERKVMDIQIQQSLEEKELLLGEIHHRVKNNLAIISGLLEMNLYHTDDESIKEMVRANQLRIKSMAKIHEKLYESETFSNIPFREYVEEMIDEIEQIYKSPGLKLDINLEIEPLVLNINQAISCGFILNELVSNSLTHAFSGRSSGSISVSLKKVGNRLSMSVEDDGVGVDEQFNFEETNTLGITIIKISSMQLGADLEMFNTGDGLKTVLTFEINEKQKGSSGSLVN</sequence>
<accession>A0A316TR20</accession>
<dbReference type="NCBIfam" id="TIGR00229">
    <property type="entry name" value="sensory_box"/>
    <property type="match status" value="3"/>
</dbReference>
<dbReference type="InterPro" id="IPR000014">
    <property type="entry name" value="PAS"/>
</dbReference>
<feature type="domain" description="PAC" evidence="3">
    <location>
        <begin position="366"/>
        <end position="418"/>
    </location>
</feature>
<evidence type="ECO:0000313" key="4">
    <source>
        <dbReference type="EMBL" id="PWN06131.1"/>
    </source>
</evidence>
<dbReference type="InterPro" id="IPR035965">
    <property type="entry name" value="PAS-like_dom_sf"/>
</dbReference>
<dbReference type="PROSITE" id="PS50109">
    <property type="entry name" value="HIS_KIN"/>
    <property type="match status" value="1"/>
</dbReference>
<dbReference type="Pfam" id="PF07568">
    <property type="entry name" value="HisKA_2"/>
    <property type="match status" value="1"/>
</dbReference>
<dbReference type="Pfam" id="PF02518">
    <property type="entry name" value="HATPase_c"/>
    <property type="match status" value="1"/>
</dbReference>
<dbReference type="PANTHER" id="PTHR43065">
    <property type="entry name" value="SENSOR HISTIDINE KINASE"/>
    <property type="match status" value="1"/>
</dbReference>
<dbReference type="Pfam" id="PF13426">
    <property type="entry name" value="PAS_9"/>
    <property type="match status" value="3"/>
</dbReference>
<gene>
    <name evidence="4" type="ORF">DDZ15_09810</name>
</gene>
<dbReference type="AlphaFoldDB" id="A0A316TR20"/>
<evidence type="ECO:0000259" key="3">
    <source>
        <dbReference type="PROSITE" id="PS50113"/>
    </source>
</evidence>
<protein>
    <recommendedName>
        <fullName evidence="6">PAS domain S-box-containing protein</fullName>
    </recommendedName>
</protein>
<dbReference type="EMBL" id="QGGB01000007">
    <property type="protein sequence ID" value="PWN06131.1"/>
    <property type="molecule type" value="Genomic_DNA"/>
</dbReference>
<dbReference type="CDD" id="cd00130">
    <property type="entry name" value="PAS"/>
    <property type="match status" value="3"/>
</dbReference>
<proteinExistence type="predicted"/>
<reference evidence="4 5" key="1">
    <citation type="submission" date="2018-05" db="EMBL/GenBank/DDBJ databases">
        <title>Rhodohalobacter halophilus gen. nov., sp. nov., a moderately halophilic member of the family Balneolaceae.</title>
        <authorList>
            <person name="Liu Z.-W."/>
        </authorList>
    </citation>
    <scope>NUCLEOTIDE SEQUENCE [LARGE SCALE GENOMIC DNA]</scope>
    <source>
        <strain evidence="4 5">8A47</strain>
    </source>
</reference>
<dbReference type="SMART" id="SM00086">
    <property type="entry name" value="PAC"/>
    <property type="match status" value="3"/>
</dbReference>
<evidence type="ECO:0000259" key="1">
    <source>
        <dbReference type="PROSITE" id="PS50109"/>
    </source>
</evidence>
<dbReference type="InterPro" id="IPR001610">
    <property type="entry name" value="PAC"/>
</dbReference>
<dbReference type="Proteomes" id="UP000245533">
    <property type="component" value="Unassembled WGS sequence"/>
</dbReference>
<dbReference type="PANTHER" id="PTHR43065:SF23">
    <property type="entry name" value="SENSOR HISTIDINE KINASE PDTAS"/>
    <property type="match status" value="1"/>
</dbReference>
<dbReference type="Gene3D" id="3.30.565.10">
    <property type="entry name" value="Histidine kinase-like ATPase, C-terminal domain"/>
    <property type="match status" value="1"/>
</dbReference>
<evidence type="ECO:0000313" key="5">
    <source>
        <dbReference type="Proteomes" id="UP000245533"/>
    </source>
</evidence>
<feature type="domain" description="PAS" evidence="2">
    <location>
        <begin position="52"/>
        <end position="96"/>
    </location>
</feature>
<dbReference type="InterPro" id="IPR036890">
    <property type="entry name" value="HATPase_C_sf"/>
</dbReference>
<dbReference type="SUPFAM" id="SSF55874">
    <property type="entry name" value="ATPase domain of HSP90 chaperone/DNA topoisomerase II/histidine kinase"/>
    <property type="match status" value="1"/>
</dbReference>
<comment type="caution">
    <text evidence="4">The sequence shown here is derived from an EMBL/GenBank/DDBJ whole genome shotgun (WGS) entry which is preliminary data.</text>
</comment>
<name>A0A316TR20_9BACT</name>
<dbReference type="OrthoDB" id="9816309at2"/>
<dbReference type="SMART" id="SM00091">
    <property type="entry name" value="PAS"/>
    <property type="match status" value="3"/>
</dbReference>
<dbReference type="SUPFAM" id="SSF55785">
    <property type="entry name" value="PYP-like sensor domain (PAS domain)"/>
    <property type="match status" value="3"/>
</dbReference>
<dbReference type="InterPro" id="IPR011495">
    <property type="entry name" value="Sig_transdc_His_kin_sub2_dim/P"/>
</dbReference>
<feature type="domain" description="Histidine kinase" evidence="1">
    <location>
        <begin position="429"/>
        <end position="623"/>
    </location>
</feature>
<dbReference type="PROSITE" id="PS50112">
    <property type="entry name" value="PAS"/>
    <property type="match status" value="3"/>
</dbReference>
<dbReference type="InterPro" id="IPR003594">
    <property type="entry name" value="HATPase_dom"/>
</dbReference>
<dbReference type="SMART" id="SM00387">
    <property type="entry name" value="HATPase_c"/>
    <property type="match status" value="1"/>
</dbReference>
<evidence type="ECO:0008006" key="6">
    <source>
        <dbReference type="Google" id="ProtNLM"/>
    </source>
</evidence>
<organism evidence="4 5">
    <name type="scientific">Rhodohalobacter mucosus</name>
    <dbReference type="NCBI Taxonomy" id="2079485"/>
    <lineage>
        <taxon>Bacteria</taxon>
        <taxon>Pseudomonadati</taxon>
        <taxon>Balneolota</taxon>
        <taxon>Balneolia</taxon>
        <taxon>Balneolales</taxon>
        <taxon>Balneolaceae</taxon>
        <taxon>Rhodohalobacter</taxon>
    </lineage>
</organism>
<feature type="domain" description="PAS" evidence="2">
    <location>
        <begin position="174"/>
        <end position="217"/>
    </location>
</feature>
<dbReference type="Gene3D" id="3.30.450.20">
    <property type="entry name" value="PAS domain"/>
    <property type="match status" value="3"/>
</dbReference>
<dbReference type="RefSeq" id="WP_109646924.1">
    <property type="nucleotide sequence ID" value="NZ_QGGB01000007.1"/>
</dbReference>
<dbReference type="InterPro" id="IPR005467">
    <property type="entry name" value="His_kinase_dom"/>
</dbReference>
<dbReference type="PROSITE" id="PS50113">
    <property type="entry name" value="PAC"/>
    <property type="match status" value="1"/>
</dbReference>
<evidence type="ECO:0000259" key="2">
    <source>
        <dbReference type="PROSITE" id="PS50112"/>
    </source>
</evidence>
<dbReference type="InterPro" id="IPR000700">
    <property type="entry name" value="PAS-assoc_C"/>
</dbReference>
<feature type="domain" description="PAS" evidence="2">
    <location>
        <begin position="293"/>
        <end position="339"/>
    </location>
</feature>